<dbReference type="EMBL" id="NPIC01000001">
    <property type="protein sequence ID" value="RDL41420.1"/>
    <property type="molecule type" value="Genomic_DNA"/>
</dbReference>
<dbReference type="Pfam" id="PF06985">
    <property type="entry name" value="HET"/>
    <property type="match status" value="1"/>
</dbReference>
<dbReference type="InterPro" id="IPR006598">
    <property type="entry name" value="CAP10"/>
</dbReference>
<dbReference type="PANTHER" id="PTHR33112:SF12">
    <property type="entry name" value="HETEROKARYON INCOMPATIBILITY DOMAIN-CONTAINING PROTEIN"/>
    <property type="match status" value="1"/>
</dbReference>
<dbReference type="Pfam" id="PF05686">
    <property type="entry name" value="Glyco_transf_90"/>
    <property type="match status" value="1"/>
</dbReference>
<dbReference type="PANTHER" id="PTHR33112">
    <property type="entry name" value="DOMAIN PROTEIN, PUTATIVE-RELATED"/>
    <property type="match status" value="1"/>
</dbReference>
<evidence type="ECO:0000313" key="4">
    <source>
        <dbReference type="Proteomes" id="UP000254866"/>
    </source>
</evidence>
<evidence type="ECO:0000313" key="3">
    <source>
        <dbReference type="EMBL" id="RDL41420.1"/>
    </source>
</evidence>
<protein>
    <recommendedName>
        <fullName evidence="2">Glycosyl transferase CAP10 domain-containing protein</fullName>
    </recommendedName>
</protein>
<dbReference type="GeneID" id="43594248"/>
<sequence>MAEEAISANHSDSARRTAATSAAPEQRLTMSDKRVYDKPIVIAVSINAMSYPTEKIERDNEIYTSKDLCDICSTIEIEALFEKELEWSENIELGSLDQVYSKQSQCPFCHLLITAIDSVRRSTNKKSTAETTDRENLDCSLSNRIASISEASKDRFVNRFGTDSLMRGLWHFRISISVYGWAQDGKGNRFEDETFAELQQVQPPTRQVGLFDPLPIFSKRSSAGLSKKLCFSLVRKWLSWCELNHGAQCAPGHEQLHISTLRVIDVIKNCVVDVSTGSRYITLSYVWGSTPMLRLTTANRKELYQEGSLDLSTRQIPQTIHDAILIARELGERYLWVDAICIIQDDPQDSERYISKMDHIYSGSSLTLVAASGTDANAGLPGVRSGTRDMENFQDILKVDLPGGPQELAVARGLLLPLLAFSRWDTRGWTYQERAFSHRLLYFTSEQVYFQCRRNTWCEDTVLEVDDPQLEYDDLPLYRFGIPREKERVFLDSFDSSDMEISLFELYTKVVEGFSRRDLTYEGDVLKAFGGLAREVYRMDGESGWLNPDPHTPYFHFGIPSPWFHRALLWSPAQSSGRNSRRIRSQTPLSVKDFRRRVVAPDDLQMPSWSWAGWVGPIDYRYVLHGYHERDVVSHVSYYIPSPNSAQNTDRSIDGGLQQIQPTSPTEPRARWCQNDRPVEVSAASNMTSPSTSPPPHLLFFYTSRAFLSVVPDNDRRSDSLDIVWCDHFIGQRYSHVTNRILLPSDWLTSPFRPSDGKYEFIALSNNRHGYMHVMLISHIGAEPDAIAERVSVGDISQNDWDAAEPDWVSSPQGSGYFVLLPLTPQPPKFAITNKCASTSTKGIPRFNRDYLPLQFHRLWPFVAGLTILLFLSFTLFGRDFSQTVVIPWRRPVDHTIDAVPGADTNDNNVYDDISYQDHANTVTDPPLPPEETIPLPSTAEDSHPIVELLHHADDDYRALLKKETYDLASAAQRYREKRGRHPPPGFDRWWQYARDNHAMIVEDFWDPIYDDVNPMWALDPLDMQKDVLAQRAIFQIRGGNVTFDDGHFWMPTWRDMIQSVAAHLPDMDIAMNTMDESRLLIPWEKMKEYVEAEHKGRKLPPPDQVNQTYSGFPKTEKNPEFPWDKSHPVWPRIIQPCSPNSTVRTVETHANLSEPPKLDIEHMKPHLYRGYVSNYSLSTSVCHQPDLRDLHGFFIEAISVSTSPKLFPMFGSSKLGVNSEILLPAVMYYKFDEEYASQAPPVPWERKKDAMVWRGLASGGRSKADNWKGFHRHRLISMLNGTQALKMHNSSSFIDIESLPLDEWNLKAWNSSIEERHVDIGNWLSNFTSEVGFTNLKCFPDEPEGLCSYTNYLLSPLKPIMMGDQHNFKYLPDVDGNSFSGRYRDFLISGSLPIKATMFREWHDSRLIAWKHFVPFDNRFLDLYGIMEFFLGYPVGTGRDHLAHKIAEEGRDWAKKVLRQEDMRIYTYRLLLEYARVMDGNRDNLGWVGDLG</sequence>
<dbReference type="STRING" id="2656787.A0A370U0V8"/>
<dbReference type="Proteomes" id="UP000254866">
    <property type="component" value="Unassembled WGS sequence"/>
</dbReference>
<feature type="domain" description="Glycosyl transferase CAP10" evidence="2">
    <location>
        <begin position="1184"/>
        <end position="1482"/>
    </location>
</feature>
<feature type="region of interest" description="Disordered" evidence="1">
    <location>
        <begin position="1"/>
        <end position="26"/>
    </location>
</feature>
<name>A0A370U0V8_9HELO</name>
<evidence type="ECO:0000259" key="2">
    <source>
        <dbReference type="SMART" id="SM00672"/>
    </source>
</evidence>
<dbReference type="RefSeq" id="XP_031874076.1">
    <property type="nucleotide sequence ID" value="XM_032010022.1"/>
</dbReference>
<accession>A0A370U0V8</accession>
<organism evidence="3 4">
    <name type="scientific">Venustampulla echinocandica</name>
    <dbReference type="NCBI Taxonomy" id="2656787"/>
    <lineage>
        <taxon>Eukaryota</taxon>
        <taxon>Fungi</taxon>
        <taxon>Dikarya</taxon>
        <taxon>Ascomycota</taxon>
        <taxon>Pezizomycotina</taxon>
        <taxon>Leotiomycetes</taxon>
        <taxon>Helotiales</taxon>
        <taxon>Pleuroascaceae</taxon>
        <taxon>Venustampulla</taxon>
    </lineage>
</organism>
<comment type="caution">
    <text evidence="3">The sequence shown here is derived from an EMBL/GenBank/DDBJ whole genome shotgun (WGS) entry which is preliminary data.</text>
</comment>
<keyword evidence="4" id="KW-1185">Reference proteome</keyword>
<reference evidence="3 4" key="1">
    <citation type="journal article" date="2018" name="IMA Fungus">
        <title>IMA Genome-F 9: Draft genome sequence of Annulohypoxylon stygium, Aspergillus mulundensis, Berkeleyomyces basicola (syn. Thielaviopsis basicola), Ceratocystis smalleyi, two Cercospora beticola strains, Coleophoma cylindrospora, Fusarium fracticaudum, Phialophora cf. hyalina, and Morchella septimelata.</title>
        <authorList>
            <person name="Wingfield B.D."/>
            <person name="Bills G.F."/>
            <person name="Dong Y."/>
            <person name="Huang W."/>
            <person name="Nel W.J."/>
            <person name="Swalarsk-Parry B.S."/>
            <person name="Vaghefi N."/>
            <person name="Wilken P.M."/>
            <person name="An Z."/>
            <person name="de Beer Z.W."/>
            <person name="De Vos L."/>
            <person name="Chen L."/>
            <person name="Duong T.A."/>
            <person name="Gao Y."/>
            <person name="Hammerbacher A."/>
            <person name="Kikkert J.R."/>
            <person name="Li Y."/>
            <person name="Li H."/>
            <person name="Li K."/>
            <person name="Li Q."/>
            <person name="Liu X."/>
            <person name="Ma X."/>
            <person name="Naidoo K."/>
            <person name="Pethybridge S.J."/>
            <person name="Sun J."/>
            <person name="Steenkamp E.T."/>
            <person name="van der Nest M.A."/>
            <person name="van Wyk S."/>
            <person name="Wingfield M.J."/>
            <person name="Xiong C."/>
            <person name="Yue Q."/>
            <person name="Zhang X."/>
        </authorList>
    </citation>
    <scope>NUCLEOTIDE SEQUENCE [LARGE SCALE GENOMIC DNA]</scope>
    <source>
        <strain evidence="3 4">BP 5553</strain>
    </source>
</reference>
<proteinExistence type="predicted"/>
<dbReference type="OrthoDB" id="5135333at2759"/>
<dbReference type="InterPro" id="IPR010730">
    <property type="entry name" value="HET"/>
</dbReference>
<gene>
    <name evidence="3" type="ORF">BP5553_01399</name>
</gene>
<dbReference type="SMART" id="SM00672">
    <property type="entry name" value="CAP10"/>
    <property type="match status" value="1"/>
</dbReference>
<evidence type="ECO:0000256" key="1">
    <source>
        <dbReference type="SAM" id="MobiDB-lite"/>
    </source>
</evidence>